<feature type="domain" description="RNase III" evidence="2">
    <location>
        <begin position="62"/>
        <end position="144"/>
    </location>
</feature>
<proteinExistence type="predicted"/>
<dbReference type="GO" id="GO:0004525">
    <property type="term" value="F:ribonuclease III activity"/>
    <property type="evidence" value="ECO:0007669"/>
    <property type="project" value="InterPro"/>
</dbReference>
<comment type="caution">
    <text evidence="3">The sequence shown here is derived from an EMBL/GenBank/DDBJ whole genome shotgun (WGS) entry which is preliminary data.</text>
</comment>
<keyword evidence="4" id="KW-1185">Reference proteome</keyword>
<dbReference type="AlphaFoldDB" id="A0A8H5G0K8"/>
<dbReference type="InterPro" id="IPR000999">
    <property type="entry name" value="RNase_III_dom"/>
</dbReference>
<accession>A0A8H5G0K8</accession>
<dbReference type="Gene3D" id="1.10.1520.10">
    <property type="entry name" value="Ribonuclease III domain"/>
    <property type="match status" value="1"/>
</dbReference>
<evidence type="ECO:0000313" key="3">
    <source>
        <dbReference type="EMBL" id="KAF5356186.1"/>
    </source>
</evidence>
<evidence type="ECO:0000259" key="2">
    <source>
        <dbReference type="PROSITE" id="PS50142"/>
    </source>
</evidence>
<dbReference type="CDD" id="cd00593">
    <property type="entry name" value="RIBOc"/>
    <property type="match status" value="1"/>
</dbReference>
<sequence length="242" mass="27465">MATRCPRIPFEYQALEAHPPPFRSNDRRNSIFHQLVKTMYRDNFHLKLPYISDSGWDTCIGNIHETEKLEFLGDGAIGDAVGDIVVNLRPNGTPHEYTQIKNVLTCNAFFAQLMVKLGLVNRETTKEAADVFEAIIGLFKRERGTQGVEDWAWEYFGPMVFAAWEIWDELQYVDTIRLEDRLSSHGSDIVIKVTDALSEVTLFLTHKYKWPLNTGGVALEHRAQSLPQPTGSGTKDDPLVID</sequence>
<dbReference type="SUPFAM" id="SSF69065">
    <property type="entry name" value="RNase III domain-like"/>
    <property type="match status" value="1"/>
</dbReference>
<evidence type="ECO:0000256" key="1">
    <source>
        <dbReference type="SAM" id="MobiDB-lite"/>
    </source>
</evidence>
<dbReference type="Pfam" id="PF00636">
    <property type="entry name" value="Ribonuclease_3"/>
    <property type="match status" value="1"/>
</dbReference>
<dbReference type="PROSITE" id="PS50142">
    <property type="entry name" value="RNASE_3_2"/>
    <property type="match status" value="1"/>
</dbReference>
<dbReference type="EMBL" id="JAACJO010000007">
    <property type="protein sequence ID" value="KAF5356186.1"/>
    <property type="molecule type" value="Genomic_DNA"/>
</dbReference>
<dbReference type="GO" id="GO:0006396">
    <property type="term" value="P:RNA processing"/>
    <property type="evidence" value="ECO:0007669"/>
    <property type="project" value="InterPro"/>
</dbReference>
<evidence type="ECO:0000313" key="4">
    <source>
        <dbReference type="Proteomes" id="UP000559027"/>
    </source>
</evidence>
<reference evidence="3 4" key="1">
    <citation type="journal article" date="2020" name="ISME J.">
        <title>Uncovering the hidden diversity of litter-decomposition mechanisms in mushroom-forming fungi.</title>
        <authorList>
            <person name="Floudas D."/>
            <person name="Bentzer J."/>
            <person name="Ahren D."/>
            <person name="Johansson T."/>
            <person name="Persson P."/>
            <person name="Tunlid A."/>
        </authorList>
    </citation>
    <scope>NUCLEOTIDE SEQUENCE [LARGE SCALE GENOMIC DNA]</scope>
    <source>
        <strain evidence="3 4">CBS 146.42</strain>
    </source>
</reference>
<dbReference type="Proteomes" id="UP000559027">
    <property type="component" value="Unassembled WGS sequence"/>
</dbReference>
<dbReference type="InterPro" id="IPR036389">
    <property type="entry name" value="RNase_III_sf"/>
</dbReference>
<organism evidence="3 4">
    <name type="scientific">Leucocoprinus leucothites</name>
    <dbReference type="NCBI Taxonomy" id="201217"/>
    <lineage>
        <taxon>Eukaryota</taxon>
        <taxon>Fungi</taxon>
        <taxon>Dikarya</taxon>
        <taxon>Basidiomycota</taxon>
        <taxon>Agaricomycotina</taxon>
        <taxon>Agaricomycetes</taxon>
        <taxon>Agaricomycetidae</taxon>
        <taxon>Agaricales</taxon>
        <taxon>Agaricineae</taxon>
        <taxon>Agaricaceae</taxon>
        <taxon>Leucocoprinus</taxon>
    </lineage>
</organism>
<dbReference type="OrthoDB" id="416741at2759"/>
<protein>
    <recommendedName>
        <fullName evidence="2">RNase III domain-containing protein</fullName>
    </recommendedName>
</protein>
<feature type="region of interest" description="Disordered" evidence="1">
    <location>
        <begin position="223"/>
        <end position="242"/>
    </location>
</feature>
<name>A0A8H5G0K8_9AGAR</name>
<gene>
    <name evidence="3" type="ORF">D9756_004132</name>
</gene>